<evidence type="ECO:0000256" key="3">
    <source>
        <dbReference type="ARBA" id="ARBA00023125"/>
    </source>
</evidence>
<accession>K1UFT0</accession>
<dbReference type="Gene3D" id="1.10.443.10">
    <property type="entry name" value="Intergrase catalytic core"/>
    <property type="match status" value="1"/>
</dbReference>
<dbReference type="GO" id="GO:0003677">
    <property type="term" value="F:DNA binding"/>
    <property type="evidence" value="ECO:0007669"/>
    <property type="project" value="UniProtKB-KW"/>
</dbReference>
<sequence>ENTWLTKEHIIKTKILPYFEHKRLCDISAKDVIAWQNEIRKMTNSSGELLSQGYLKTIHNQLSALFNHAIKIYGLRLNPASTVGNMGKEERKEMSYWTVEEYTKFSDEMMDKPLSYYAFQMLYWTGIRVGELLALTASDFDFKSGTVTINKSYQRLHREDIVTPPKTEKRIEQ</sequence>
<keyword evidence="4" id="KW-0233">DNA recombination</keyword>
<evidence type="ECO:0000256" key="4">
    <source>
        <dbReference type="ARBA" id="ARBA00023172"/>
    </source>
</evidence>
<dbReference type="PROSITE" id="PS51898">
    <property type="entry name" value="TYR_RECOMBINASE"/>
    <property type="match status" value="1"/>
</dbReference>
<evidence type="ECO:0000256" key="5">
    <source>
        <dbReference type="ARBA" id="ARBA00023195"/>
    </source>
</evidence>
<dbReference type="GO" id="GO:0044826">
    <property type="term" value="P:viral genome integration into host DNA"/>
    <property type="evidence" value="ECO:0007669"/>
    <property type="project" value="UniProtKB-KW"/>
</dbReference>
<keyword evidence="5" id="KW-1179">Viral genome integration</keyword>
<organism evidence="8">
    <name type="scientific">human gut metagenome</name>
    <dbReference type="NCBI Taxonomy" id="408170"/>
    <lineage>
        <taxon>unclassified sequences</taxon>
        <taxon>metagenomes</taxon>
        <taxon>organismal metagenomes</taxon>
    </lineage>
</organism>
<evidence type="ECO:0000256" key="1">
    <source>
        <dbReference type="ARBA" id="ARBA00008857"/>
    </source>
</evidence>
<dbReference type="PANTHER" id="PTHR30629:SF2">
    <property type="entry name" value="PROPHAGE INTEGRASE INTS-RELATED"/>
    <property type="match status" value="1"/>
</dbReference>
<keyword evidence="6" id="KW-1160">Virus entry into host cell</keyword>
<dbReference type="InterPro" id="IPR004107">
    <property type="entry name" value="Integrase_SAM-like_N"/>
</dbReference>
<dbReference type="InterPro" id="IPR011010">
    <property type="entry name" value="DNA_brk_join_enz"/>
</dbReference>
<keyword evidence="2" id="KW-0229">DNA integration</keyword>
<dbReference type="InterPro" id="IPR002104">
    <property type="entry name" value="Integrase_catalytic"/>
</dbReference>
<evidence type="ECO:0000256" key="6">
    <source>
        <dbReference type="ARBA" id="ARBA00023296"/>
    </source>
</evidence>
<feature type="domain" description="Tyr recombinase" evidence="7">
    <location>
        <begin position="92"/>
        <end position="173"/>
    </location>
</feature>
<comment type="caution">
    <text evidence="8">The sequence shown here is derived from an EMBL/GenBank/DDBJ whole genome shotgun (WGS) entry which is preliminary data.</text>
</comment>
<dbReference type="AlphaFoldDB" id="K1UFT0"/>
<dbReference type="GO" id="GO:0006310">
    <property type="term" value="P:DNA recombination"/>
    <property type="evidence" value="ECO:0007669"/>
    <property type="project" value="UniProtKB-KW"/>
</dbReference>
<dbReference type="InterPro" id="IPR013762">
    <property type="entry name" value="Integrase-like_cat_sf"/>
</dbReference>
<feature type="non-terminal residue" evidence="8">
    <location>
        <position position="1"/>
    </location>
</feature>
<keyword evidence="3" id="KW-0238">DNA-binding</keyword>
<evidence type="ECO:0000313" key="8">
    <source>
        <dbReference type="EMBL" id="EKC77055.1"/>
    </source>
</evidence>
<dbReference type="Gene3D" id="1.10.150.130">
    <property type="match status" value="1"/>
</dbReference>
<dbReference type="Pfam" id="PF14659">
    <property type="entry name" value="Phage_int_SAM_3"/>
    <property type="match status" value="1"/>
</dbReference>
<dbReference type="GO" id="GO:0075713">
    <property type="term" value="P:establishment of integrated proviral latency"/>
    <property type="evidence" value="ECO:0007669"/>
    <property type="project" value="UniProtKB-KW"/>
</dbReference>
<gene>
    <name evidence="8" type="ORF">LEA_04375</name>
</gene>
<dbReference type="GO" id="GO:0015074">
    <property type="term" value="P:DNA integration"/>
    <property type="evidence" value="ECO:0007669"/>
    <property type="project" value="UniProtKB-KW"/>
</dbReference>
<evidence type="ECO:0000259" key="7">
    <source>
        <dbReference type="PROSITE" id="PS51898"/>
    </source>
</evidence>
<evidence type="ECO:0000256" key="2">
    <source>
        <dbReference type="ARBA" id="ARBA00022908"/>
    </source>
</evidence>
<reference evidence="8" key="1">
    <citation type="journal article" date="2013" name="Environ. Microbiol.">
        <title>Microbiota from the distal guts of lean and obese adolescents exhibit partial functional redundancy besides clear differences in community structure.</title>
        <authorList>
            <person name="Ferrer M."/>
            <person name="Ruiz A."/>
            <person name="Lanza F."/>
            <person name="Haange S.B."/>
            <person name="Oberbach A."/>
            <person name="Till H."/>
            <person name="Bargiela R."/>
            <person name="Campoy C."/>
            <person name="Segura M.T."/>
            <person name="Richter M."/>
            <person name="von Bergen M."/>
            <person name="Seifert J."/>
            <person name="Suarez A."/>
        </authorList>
    </citation>
    <scope>NUCLEOTIDE SEQUENCE</scope>
</reference>
<dbReference type="SUPFAM" id="SSF56349">
    <property type="entry name" value="DNA breaking-rejoining enzymes"/>
    <property type="match status" value="1"/>
</dbReference>
<dbReference type="GO" id="GO:0046718">
    <property type="term" value="P:symbiont entry into host cell"/>
    <property type="evidence" value="ECO:0007669"/>
    <property type="project" value="UniProtKB-KW"/>
</dbReference>
<dbReference type="PANTHER" id="PTHR30629">
    <property type="entry name" value="PROPHAGE INTEGRASE"/>
    <property type="match status" value="1"/>
</dbReference>
<proteinExistence type="inferred from homology"/>
<protein>
    <submittedName>
        <fullName evidence="8">Phage integrase</fullName>
    </submittedName>
</protein>
<dbReference type="InterPro" id="IPR050808">
    <property type="entry name" value="Phage_Integrase"/>
</dbReference>
<dbReference type="EMBL" id="AJWY01002885">
    <property type="protein sequence ID" value="EKC77055.1"/>
    <property type="molecule type" value="Genomic_DNA"/>
</dbReference>
<dbReference type="InterPro" id="IPR010998">
    <property type="entry name" value="Integrase_recombinase_N"/>
</dbReference>
<comment type="similarity">
    <text evidence="1">Belongs to the 'phage' integrase family.</text>
</comment>
<name>K1UFT0_9ZZZZ</name>